<evidence type="ECO:0000259" key="2">
    <source>
        <dbReference type="Pfam" id="PF12898"/>
    </source>
</evidence>
<dbReference type="InParanoid" id="G2QN63"/>
<dbReference type="STRING" id="573729.G2QN63"/>
<dbReference type="GeneID" id="11509654"/>
<evidence type="ECO:0000313" key="3">
    <source>
        <dbReference type="EMBL" id="AEO61936.1"/>
    </source>
</evidence>
<dbReference type="EMBL" id="CP003008">
    <property type="protein sequence ID" value="AEO61936.1"/>
    <property type="molecule type" value="Genomic_DNA"/>
</dbReference>
<organism evidence="3 4">
    <name type="scientific">Thermothelomyces thermophilus (strain ATCC 42464 / BCRC 31852 / DSM 1799)</name>
    <name type="common">Sporotrichum thermophile</name>
    <dbReference type="NCBI Taxonomy" id="573729"/>
    <lineage>
        <taxon>Eukaryota</taxon>
        <taxon>Fungi</taxon>
        <taxon>Dikarya</taxon>
        <taxon>Ascomycota</taxon>
        <taxon>Pezizomycotina</taxon>
        <taxon>Sordariomycetes</taxon>
        <taxon>Sordariomycetidae</taxon>
        <taxon>Sordariales</taxon>
        <taxon>Chaetomiaceae</taxon>
        <taxon>Thermothelomyces</taxon>
    </lineage>
</organism>
<reference evidence="3 4" key="1">
    <citation type="journal article" date="2011" name="Nat. Biotechnol.">
        <title>Comparative genomic analysis of the thermophilic biomass-degrading fungi Myceliophthora thermophila and Thielavia terrestris.</title>
        <authorList>
            <person name="Berka R.M."/>
            <person name="Grigoriev I.V."/>
            <person name="Otillar R."/>
            <person name="Salamov A."/>
            <person name="Grimwood J."/>
            <person name="Reid I."/>
            <person name="Ishmael N."/>
            <person name="John T."/>
            <person name="Darmond C."/>
            <person name="Moisan M.-C."/>
            <person name="Henrissat B."/>
            <person name="Coutinho P.M."/>
            <person name="Lombard V."/>
            <person name="Natvig D.O."/>
            <person name="Lindquist E."/>
            <person name="Schmutz J."/>
            <person name="Lucas S."/>
            <person name="Harris P."/>
            <person name="Powlowski J."/>
            <person name="Bellemare A."/>
            <person name="Taylor D."/>
            <person name="Butler G."/>
            <person name="de Vries R.P."/>
            <person name="Allijn I.E."/>
            <person name="van den Brink J."/>
            <person name="Ushinsky S."/>
            <person name="Storms R."/>
            <person name="Powell A.J."/>
            <person name="Paulsen I.T."/>
            <person name="Elbourne L.D.H."/>
            <person name="Baker S.E."/>
            <person name="Magnuson J."/>
            <person name="LaBoissiere S."/>
            <person name="Clutterbuck A.J."/>
            <person name="Martinez D."/>
            <person name="Wogulis M."/>
            <person name="de Leon A.L."/>
            <person name="Rey M.W."/>
            <person name="Tsang A."/>
        </authorList>
    </citation>
    <scope>NUCLEOTIDE SEQUENCE [LARGE SCALE GENOMIC DNA]</scope>
    <source>
        <strain evidence="4">ATCC 42464 / BCRC 31852 / DSM 1799</strain>
    </source>
</reference>
<dbReference type="VEuPathDB" id="FungiDB:MYCTH_2312733"/>
<sequence length="307" mass="33746">MTGQLRCEQGEWKPRASFSKNQLSKYDRNAQKGSSTPSKTGIRCMEHSSKPVLEEKCRGPCGRWREKRLFSKSTVRKGVYWCVDCVDWQIRTENGEALPPPGGQLSAEETNPVPTRASRWIDDEFSTSDYATFSDEEPSSAFDADFNAGIDDDGSDMMSARPSSEQRSSAAHDTSETATVSGSDRLGALIPPRLRHSPSKAPHWLIPDDMNEVPTGSVRYSTVTGDSASVGNSSMSTLVREGQGQTIPYNAWGPNGEYARMVKVPTVASDTTRRTRSIYRPSQVTKQSKSDWAKVVSDALQSGAYLS</sequence>
<feature type="domain" description="Stc1" evidence="2">
    <location>
        <begin position="6"/>
        <end position="86"/>
    </location>
</feature>
<dbReference type="Proteomes" id="UP000007322">
    <property type="component" value="Chromosome 7"/>
</dbReference>
<dbReference type="KEGG" id="mtm:MYCTH_2312733"/>
<evidence type="ECO:0000256" key="1">
    <source>
        <dbReference type="SAM" id="MobiDB-lite"/>
    </source>
</evidence>
<dbReference type="Pfam" id="PF12898">
    <property type="entry name" value="Stc1"/>
    <property type="match status" value="1"/>
</dbReference>
<feature type="compositionally biased region" description="Polar residues" evidence="1">
    <location>
        <begin position="161"/>
        <end position="182"/>
    </location>
</feature>
<dbReference type="OrthoDB" id="3514033at2759"/>
<gene>
    <name evidence="3" type="ORF">MYCTH_2312733</name>
</gene>
<protein>
    <recommendedName>
        <fullName evidence="2">Stc1 domain-containing protein</fullName>
    </recommendedName>
</protein>
<dbReference type="InterPro" id="IPR024630">
    <property type="entry name" value="Stc1"/>
</dbReference>
<accession>G2QN63</accession>
<name>G2QN63_THET4</name>
<dbReference type="eggNOG" id="ENOG502RJS5">
    <property type="taxonomic scope" value="Eukaryota"/>
</dbReference>
<evidence type="ECO:0000313" key="4">
    <source>
        <dbReference type="Proteomes" id="UP000007322"/>
    </source>
</evidence>
<dbReference type="RefSeq" id="XP_003667181.1">
    <property type="nucleotide sequence ID" value="XM_003667133.1"/>
</dbReference>
<feature type="region of interest" description="Disordered" evidence="1">
    <location>
        <begin position="130"/>
        <end position="183"/>
    </location>
</feature>
<dbReference type="OMA" id="QRTEMTC"/>
<dbReference type="AlphaFoldDB" id="G2QN63"/>
<keyword evidence="4" id="KW-1185">Reference proteome</keyword>
<proteinExistence type="predicted"/>
<feature type="region of interest" description="Disordered" evidence="1">
    <location>
        <begin position="1"/>
        <end position="45"/>
    </location>
</feature>
<dbReference type="HOGENOM" id="CLU_906682_0_0_1"/>